<dbReference type="Proteomes" id="UP000017127">
    <property type="component" value="Unassembled WGS sequence"/>
</dbReference>
<evidence type="ECO:0000313" key="1">
    <source>
        <dbReference type="EMBL" id="ERT09396.1"/>
    </source>
</evidence>
<proteinExistence type="predicted"/>
<name>U7QSM5_9CYAN</name>
<comment type="caution">
    <text evidence="1">The sequence shown here is derived from an EMBL/GenBank/DDBJ whole genome shotgun (WGS) entry which is preliminary data.</text>
</comment>
<reference evidence="1 2" key="1">
    <citation type="journal article" date="2013" name="Front. Microbiol.">
        <title>Comparative genomic analyses of the cyanobacterium, Lyngbya aestuarii BL J, a powerful hydrogen producer.</title>
        <authorList>
            <person name="Kothari A."/>
            <person name="Vaughn M."/>
            <person name="Garcia-Pichel F."/>
        </authorList>
    </citation>
    <scope>NUCLEOTIDE SEQUENCE [LARGE SCALE GENOMIC DNA]</scope>
    <source>
        <strain evidence="1 2">BL J</strain>
    </source>
</reference>
<dbReference type="EMBL" id="AUZM01000003">
    <property type="protein sequence ID" value="ERT09396.1"/>
    <property type="molecule type" value="Genomic_DNA"/>
</dbReference>
<sequence>MEAFYTKLDLGVSGELNVEQELRSDNPKKTVNICPSRHLGLKSSRM</sequence>
<accession>U7QSM5</accession>
<evidence type="ECO:0000313" key="2">
    <source>
        <dbReference type="Proteomes" id="UP000017127"/>
    </source>
</evidence>
<organism evidence="1 2">
    <name type="scientific">Lyngbya aestuarii BL J</name>
    <dbReference type="NCBI Taxonomy" id="1348334"/>
    <lineage>
        <taxon>Bacteria</taxon>
        <taxon>Bacillati</taxon>
        <taxon>Cyanobacteriota</taxon>
        <taxon>Cyanophyceae</taxon>
        <taxon>Oscillatoriophycideae</taxon>
        <taxon>Oscillatoriales</taxon>
        <taxon>Microcoleaceae</taxon>
        <taxon>Lyngbya</taxon>
    </lineage>
</organism>
<dbReference type="AlphaFoldDB" id="U7QSM5"/>
<keyword evidence="2" id="KW-1185">Reference proteome</keyword>
<protein>
    <submittedName>
        <fullName evidence="1">Uncharacterized protein</fullName>
    </submittedName>
</protein>
<gene>
    <name evidence="1" type="ORF">M595_0504</name>
</gene>